<dbReference type="PROSITE" id="PS51387">
    <property type="entry name" value="FAD_PCMH"/>
    <property type="match status" value="1"/>
</dbReference>
<comment type="similarity">
    <text evidence="1">Belongs to the oxygen-dependent FAD-linked oxidoreductase family.</text>
</comment>
<evidence type="ECO:0000313" key="6">
    <source>
        <dbReference type="Proteomes" id="UP000184073"/>
    </source>
</evidence>
<organism evidence="5 6">
    <name type="scientific">Aspergillus versicolor CBS 583.65</name>
    <dbReference type="NCBI Taxonomy" id="1036611"/>
    <lineage>
        <taxon>Eukaryota</taxon>
        <taxon>Fungi</taxon>
        <taxon>Dikarya</taxon>
        <taxon>Ascomycota</taxon>
        <taxon>Pezizomycotina</taxon>
        <taxon>Eurotiomycetes</taxon>
        <taxon>Eurotiomycetidae</taxon>
        <taxon>Eurotiales</taxon>
        <taxon>Aspergillaceae</taxon>
        <taxon>Aspergillus</taxon>
        <taxon>Aspergillus subgen. Nidulantes</taxon>
    </lineage>
</organism>
<feature type="chain" id="PRO_5013109566" description="FAD-binding PCMH-type domain-containing protein" evidence="3">
    <location>
        <begin position="17"/>
        <end position="593"/>
    </location>
</feature>
<evidence type="ECO:0000256" key="2">
    <source>
        <dbReference type="ARBA" id="ARBA00023002"/>
    </source>
</evidence>
<evidence type="ECO:0000259" key="4">
    <source>
        <dbReference type="PROSITE" id="PS51387"/>
    </source>
</evidence>
<sequence>MLIPIVTLVFYSSSLARPTLPHENDLPLCYSLPGSPAYPTTQQWAALNSSVEGNLVSTTPLASPCHNTTAGTYNATTCTALRQEWPLTQTHYTDSASIMANFFTNNSCNPFSPPGGKCDSSGFVAYSTRVRGVQDIQETIAFARTHNVRLAIRNTGHDYLGKSNAPGGLAIWTHFMKGIEVIHDYRSRNPNSQSDAPGYTGPAMKLGAGVQGFEARKAASAAGYILATGNCDTIGIAGGYVQGGGHGQLTSRFGLAADQVLAWEVVLASGEVVNATPDDPEYGDLYWALSGGGGGVFGVVVTVTVAVYREVATVAGALSFSVSHGDDEEVFRRAVNTFIAQLGPLLDARGVGAWSVTRDSFGLSPVSILGGNSQDLRSVLDSVVDVLDAGNLSYLYQIEEFSTYYDSYEAMTPEYNVTDLHGGNTLIPRSVLDTNMGGLTSRIWEILDSGNDTAISGISVNASLHEPNKRPENSVNPAWRDAAISAVVALPFSYTDWPLNLERQSLITQTLLPKLEQLTPAGEGGAYLNEADPNQPNWQHAFYGDNYDQLLGIKRKYDPDGVFYALNGIGSEDWVNEDNGSLCRSDSYHSRGN</sequence>
<dbReference type="GO" id="GO:0071949">
    <property type="term" value="F:FAD binding"/>
    <property type="evidence" value="ECO:0007669"/>
    <property type="project" value="InterPro"/>
</dbReference>
<evidence type="ECO:0000256" key="3">
    <source>
        <dbReference type="SAM" id="SignalP"/>
    </source>
</evidence>
<dbReference type="AlphaFoldDB" id="A0A1L9PQS3"/>
<keyword evidence="2" id="KW-0560">Oxidoreductase</keyword>
<dbReference type="GeneID" id="63728320"/>
<dbReference type="VEuPathDB" id="FungiDB:ASPVEDRAFT_43387"/>
<dbReference type="PANTHER" id="PTHR13878:SF91">
    <property type="entry name" value="FAD BINDING DOMAIN PROTEIN (AFU_ORTHOLOGUE AFUA_6G12070)-RELATED"/>
    <property type="match status" value="1"/>
</dbReference>
<accession>A0A1L9PQS3</accession>
<dbReference type="InterPro" id="IPR012951">
    <property type="entry name" value="BBE"/>
</dbReference>
<dbReference type="InterPro" id="IPR050432">
    <property type="entry name" value="FAD-linked_Oxidoreductases_BP"/>
</dbReference>
<dbReference type="Gene3D" id="3.30.465.10">
    <property type="match status" value="2"/>
</dbReference>
<evidence type="ECO:0000256" key="1">
    <source>
        <dbReference type="ARBA" id="ARBA00005466"/>
    </source>
</evidence>
<gene>
    <name evidence="5" type="ORF">ASPVEDRAFT_43387</name>
</gene>
<dbReference type="InterPro" id="IPR036318">
    <property type="entry name" value="FAD-bd_PCMH-like_sf"/>
</dbReference>
<dbReference type="OrthoDB" id="9983560at2759"/>
<dbReference type="GO" id="GO:0016491">
    <property type="term" value="F:oxidoreductase activity"/>
    <property type="evidence" value="ECO:0007669"/>
    <property type="project" value="UniProtKB-KW"/>
</dbReference>
<reference evidence="6" key="1">
    <citation type="journal article" date="2017" name="Genome Biol.">
        <title>Comparative genomics reveals high biological diversity and specific adaptations in the industrially and medically important fungal genus Aspergillus.</title>
        <authorList>
            <person name="de Vries R.P."/>
            <person name="Riley R."/>
            <person name="Wiebenga A."/>
            <person name="Aguilar-Osorio G."/>
            <person name="Amillis S."/>
            <person name="Uchima C.A."/>
            <person name="Anderluh G."/>
            <person name="Asadollahi M."/>
            <person name="Askin M."/>
            <person name="Barry K."/>
            <person name="Battaglia E."/>
            <person name="Bayram O."/>
            <person name="Benocci T."/>
            <person name="Braus-Stromeyer S.A."/>
            <person name="Caldana C."/>
            <person name="Canovas D."/>
            <person name="Cerqueira G.C."/>
            <person name="Chen F."/>
            <person name="Chen W."/>
            <person name="Choi C."/>
            <person name="Clum A."/>
            <person name="Dos Santos R.A."/>
            <person name="Damasio A.R."/>
            <person name="Diallinas G."/>
            <person name="Emri T."/>
            <person name="Fekete E."/>
            <person name="Flipphi M."/>
            <person name="Freyberg S."/>
            <person name="Gallo A."/>
            <person name="Gournas C."/>
            <person name="Habgood R."/>
            <person name="Hainaut M."/>
            <person name="Harispe M.L."/>
            <person name="Henrissat B."/>
            <person name="Hilden K.S."/>
            <person name="Hope R."/>
            <person name="Hossain A."/>
            <person name="Karabika E."/>
            <person name="Karaffa L."/>
            <person name="Karanyi Z."/>
            <person name="Krasevec N."/>
            <person name="Kuo A."/>
            <person name="Kusch H."/>
            <person name="LaButti K."/>
            <person name="Lagendijk E.L."/>
            <person name="Lapidus A."/>
            <person name="Levasseur A."/>
            <person name="Lindquist E."/>
            <person name="Lipzen A."/>
            <person name="Logrieco A.F."/>
            <person name="MacCabe A."/>
            <person name="Maekelae M.R."/>
            <person name="Malavazi I."/>
            <person name="Melin P."/>
            <person name="Meyer V."/>
            <person name="Mielnichuk N."/>
            <person name="Miskei M."/>
            <person name="Molnar A.P."/>
            <person name="Mule G."/>
            <person name="Ngan C.Y."/>
            <person name="Orejas M."/>
            <person name="Orosz E."/>
            <person name="Ouedraogo J.P."/>
            <person name="Overkamp K.M."/>
            <person name="Park H.-S."/>
            <person name="Perrone G."/>
            <person name="Piumi F."/>
            <person name="Punt P.J."/>
            <person name="Ram A.F."/>
            <person name="Ramon A."/>
            <person name="Rauscher S."/>
            <person name="Record E."/>
            <person name="Riano-Pachon D.M."/>
            <person name="Robert V."/>
            <person name="Roehrig J."/>
            <person name="Ruller R."/>
            <person name="Salamov A."/>
            <person name="Salih N.S."/>
            <person name="Samson R.A."/>
            <person name="Sandor E."/>
            <person name="Sanguinetti M."/>
            <person name="Schuetze T."/>
            <person name="Sepcic K."/>
            <person name="Shelest E."/>
            <person name="Sherlock G."/>
            <person name="Sophianopoulou V."/>
            <person name="Squina F.M."/>
            <person name="Sun H."/>
            <person name="Susca A."/>
            <person name="Todd R.B."/>
            <person name="Tsang A."/>
            <person name="Unkles S.E."/>
            <person name="van de Wiele N."/>
            <person name="van Rossen-Uffink D."/>
            <person name="Oliveira J.V."/>
            <person name="Vesth T.C."/>
            <person name="Visser J."/>
            <person name="Yu J.-H."/>
            <person name="Zhou M."/>
            <person name="Andersen M.R."/>
            <person name="Archer D.B."/>
            <person name="Baker S.E."/>
            <person name="Benoit I."/>
            <person name="Brakhage A.A."/>
            <person name="Braus G.H."/>
            <person name="Fischer R."/>
            <person name="Frisvad J.C."/>
            <person name="Goldman G.H."/>
            <person name="Houbraken J."/>
            <person name="Oakley B."/>
            <person name="Pocsi I."/>
            <person name="Scazzocchio C."/>
            <person name="Seiboth B."/>
            <person name="vanKuyk P.A."/>
            <person name="Wortman J."/>
            <person name="Dyer P.S."/>
            <person name="Grigoriev I.V."/>
        </authorList>
    </citation>
    <scope>NUCLEOTIDE SEQUENCE [LARGE SCALE GENOMIC DNA]</scope>
    <source>
        <strain evidence="6">CBS 583.65</strain>
    </source>
</reference>
<evidence type="ECO:0000313" key="5">
    <source>
        <dbReference type="EMBL" id="OJJ03898.1"/>
    </source>
</evidence>
<dbReference type="InterPro" id="IPR006094">
    <property type="entry name" value="Oxid_FAD_bind_N"/>
</dbReference>
<dbReference type="EMBL" id="KV878131">
    <property type="protein sequence ID" value="OJJ03898.1"/>
    <property type="molecule type" value="Genomic_DNA"/>
</dbReference>
<name>A0A1L9PQS3_ASPVE</name>
<dbReference type="PANTHER" id="PTHR13878">
    <property type="entry name" value="GULONOLACTONE OXIDASE"/>
    <property type="match status" value="1"/>
</dbReference>
<dbReference type="Pfam" id="PF01565">
    <property type="entry name" value="FAD_binding_4"/>
    <property type="match status" value="1"/>
</dbReference>
<feature type="domain" description="FAD-binding PCMH-type" evidence="4">
    <location>
        <begin position="118"/>
        <end position="310"/>
    </location>
</feature>
<dbReference type="SUPFAM" id="SSF56176">
    <property type="entry name" value="FAD-binding/transporter-associated domain-like"/>
    <property type="match status" value="1"/>
</dbReference>
<dbReference type="STRING" id="1036611.A0A1L9PQS3"/>
<dbReference type="Pfam" id="PF08031">
    <property type="entry name" value="BBE"/>
    <property type="match status" value="1"/>
</dbReference>
<protein>
    <recommendedName>
        <fullName evidence="4">FAD-binding PCMH-type domain-containing protein</fullName>
    </recommendedName>
</protein>
<feature type="signal peptide" evidence="3">
    <location>
        <begin position="1"/>
        <end position="16"/>
    </location>
</feature>
<keyword evidence="6" id="KW-1185">Reference proteome</keyword>
<keyword evidence="3" id="KW-0732">Signal</keyword>
<dbReference type="Proteomes" id="UP000184073">
    <property type="component" value="Unassembled WGS sequence"/>
</dbReference>
<dbReference type="RefSeq" id="XP_040669660.1">
    <property type="nucleotide sequence ID" value="XM_040812809.1"/>
</dbReference>
<dbReference type="InterPro" id="IPR016169">
    <property type="entry name" value="FAD-bd_PCMH_sub2"/>
</dbReference>
<dbReference type="InterPro" id="IPR016166">
    <property type="entry name" value="FAD-bd_PCMH"/>
</dbReference>
<proteinExistence type="inferred from homology"/>